<feature type="region of interest" description="Disordered" evidence="7">
    <location>
        <begin position="1"/>
        <end position="24"/>
    </location>
</feature>
<evidence type="ECO:0000256" key="1">
    <source>
        <dbReference type="ARBA" id="ARBA00004127"/>
    </source>
</evidence>
<evidence type="ECO:0008006" key="11">
    <source>
        <dbReference type="Google" id="ProtNLM"/>
    </source>
</evidence>
<name>A0A0L8BIX8_ENSAD</name>
<keyword evidence="3 8" id="KW-0812">Transmembrane</keyword>
<proteinExistence type="predicted"/>
<dbReference type="PANTHER" id="PTHR13416:SF2">
    <property type="entry name" value="TRANSMEMBRANE PROTEIN 43"/>
    <property type="match status" value="1"/>
</dbReference>
<comment type="subcellular location">
    <subcellularLocation>
        <location evidence="1">Endomembrane system</location>
        <topology evidence="1">Multi-pass membrane protein</topology>
    </subcellularLocation>
    <subcellularLocation>
        <location evidence="2">Endoplasmic reticulum membrane</location>
    </subcellularLocation>
</comment>
<feature type="transmembrane region" description="Helical" evidence="8">
    <location>
        <begin position="316"/>
        <end position="341"/>
    </location>
</feature>
<evidence type="ECO:0000256" key="6">
    <source>
        <dbReference type="ARBA" id="ARBA00023136"/>
    </source>
</evidence>
<sequence>MLPTGKSNRSLANPGRNHVPGDQMSFTETTRTSWFARLKNGVIGIFVGLLLVFGMIWLLAWNEGRSVKTYRALVEGAGAVVAIDSGAVEAGNEGKLVHIAGRVEPVGTPVDSLLGISAKGAAGLRRSVEMYQWVEEKKSETRKTLGGGEETVTTYSYAKEWRSDRADSADFRDGNGHQNPEMPISSARFTVDRAMLGAFSINGRAVADLGSDSPVQMADADLQHLADALGTNRPVKTDGQTIFVSADRQTPAVGDLRIGLTREDTETASFVAAQKGGSLAPYRTTNGRELFLSSAGIASAAEMFDTAQSENTLITWLVRVGGLIGLFIGFTLMLSLISIIADVIPVLGSVVGFGTGIIAAILTLIIGPVVIAIAWFAYRPLLSLAIVAVGALIAFGIGYLRASKAKPMSAGVTA</sequence>
<dbReference type="GO" id="GO:0012505">
    <property type="term" value="C:endomembrane system"/>
    <property type="evidence" value="ECO:0007669"/>
    <property type="project" value="UniProtKB-SubCell"/>
</dbReference>
<dbReference type="Proteomes" id="UP000037425">
    <property type="component" value="Unassembled WGS sequence"/>
</dbReference>
<reference evidence="10" key="1">
    <citation type="submission" date="2015-07" db="EMBL/GenBank/DDBJ databases">
        <title>Whole genome sequence of an Ensifer adhaerens strain isolated from a cave pool in the Wind Cave National Park.</title>
        <authorList>
            <person name="Eng W.W.H."/>
            <person name="Gan H.M."/>
            <person name="Barton H.A."/>
            <person name="Savka M.A."/>
        </authorList>
    </citation>
    <scope>NUCLEOTIDE SEQUENCE [LARGE SCALE GENOMIC DNA]</scope>
    <source>
        <strain evidence="10">SD006</strain>
    </source>
</reference>
<keyword evidence="5 8" id="KW-1133">Transmembrane helix</keyword>
<feature type="transmembrane region" description="Helical" evidence="8">
    <location>
        <begin position="381"/>
        <end position="400"/>
    </location>
</feature>
<dbReference type="InterPro" id="IPR012430">
    <property type="entry name" value="TMEM43_fam"/>
</dbReference>
<dbReference type="AlphaFoldDB" id="A0A0L8BIX8"/>
<evidence type="ECO:0000313" key="10">
    <source>
        <dbReference type="Proteomes" id="UP000037425"/>
    </source>
</evidence>
<evidence type="ECO:0000256" key="2">
    <source>
        <dbReference type="ARBA" id="ARBA00004586"/>
    </source>
</evidence>
<evidence type="ECO:0000256" key="7">
    <source>
        <dbReference type="SAM" id="MobiDB-lite"/>
    </source>
</evidence>
<dbReference type="Pfam" id="PF07787">
    <property type="entry name" value="TMEM43"/>
    <property type="match status" value="1"/>
</dbReference>
<evidence type="ECO:0000256" key="8">
    <source>
        <dbReference type="SAM" id="Phobius"/>
    </source>
</evidence>
<dbReference type="EMBL" id="LGAP01000026">
    <property type="protein sequence ID" value="KOF14514.1"/>
    <property type="molecule type" value="Genomic_DNA"/>
</dbReference>
<evidence type="ECO:0000256" key="4">
    <source>
        <dbReference type="ARBA" id="ARBA00022824"/>
    </source>
</evidence>
<comment type="caution">
    <text evidence="9">The sequence shown here is derived from an EMBL/GenBank/DDBJ whole genome shotgun (WGS) entry which is preliminary data.</text>
</comment>
<protein>
    <recommendedName>
        <fullName evidence="11">Transmembrane protein</fullName>
    </recommendedName>
</protein>
<feature type="compositionally biased region" description="Polar residues" evidence="7">
    <location>
        <begin position="1"/>
        <end position="11"/>
    </location>
</feature>
<dbReference type="GO" id="GO:0071763">
    <property type="term" value="P:nuclear membrane organization"/>
    <property type="evidence" value="ECO:0007669"/>
    <property type="project" value="TreeGrafter"/>
</dbReference>
<organism evidence="9 10">
    <name type="scientific">Ensifer adhaerens</name>
    <name type="common">Sinorhizobium morelense</name>
    <dbReference type="NCBI Taxonomy" id="106592"/>
    <lineage>
        <taxon>Bacteria</taxon>
        <taxon>Pseudomonadati</taxon>
        <taxon>Pseudomonadota</taxon>
        <taxon>Alphaproteobacteria</taxon>
        <taxon>Hyphomicrobiales</taxon>
        <taxon>Rhizobiaceae</taxon>
        <taxon>Sinorhizobium/Ensifer group</taxon>
        <taxon>Ensifer</taxon>
    </lineage>
</organism>
<accession>A0A0L8BIX8</accession>
<evidence type="ECO:0000256" key="3">
    <source>
        <dbReference type="ARBA" id="ARBA00022692"/>
    </source>
</evidence>
<evidence type="ECO:0000313" key="9">
    <source>
        <dbReference type="EMBL" id="KOF14514.1"/>
    </source>
</evidence>
<evidence type="ECO:0000256" key="5">
    <source>
        <dbReference type="ARBA" id="ARBA00022989"/>
    </source>
</evidence>
<dbReference type="PATRIC" id="fig|106592.7.peg.4180"/>
<keyword evidence="4" id="KW-0256">Endoplasmic reticulum</keyword>
<dbReference type="PANTHER" id="PTHR13416">
    <property type="match status" value="1"/>
</dbReference>
<gene>
    <name evidence="9" type="ORF">AC244_26945</name>
</gene>
<feature type="transmembrane region" description="Helical" evidence="8">
    <location>
        <begin position="41"/>
        <end position="61"/>
    </location>
</feature>
<dbReference type="GO" id="GO:0006629">
    <property type="term" value="P:lipid metabolic process"/>
    <property type="evidence" value="ECO:0007669"/>
    <property type="project" value="TreeGrafter"/>
</dbReference>
<keyword evidence="6 8" id="KW-0472">Membrane</keyword>
<feature type="transmembrane region" description="Helical" evidence="8">
    <location>
        <begin position="353"/>
        <end position="375"/>
    </location>
</feature>